<proteinExistence type="predicted"/>
<dbReference type="EnsemblMetazoa" id="PPA38962.1">
    <property type="protein sequence ID" value="PPA38962.1"/>
    <property type="gene ID" value="WBGene00277331"/>
</dbReference>
<dbReference type="Proteomes" id="UP000005239">
    <property type="component" value="Unassembled WGS sequence"/>
</dbReference>
<evidence type="ECO:0000313" key="2">
    <source>
        <dbReference type="Proteomes" id="UP000005239"/>
    </source>
</evidence>
<name>A0A2A6BCG6_PRIPA</name>
<accession>A0A8R1YVE2</accession>
<reference evidence="1" key="2">
    <citation type="submission" date="2022-06" db="UniProtKB">
        <authorList>
            <consortium name="EnsemblMetazoa"/>
        </authorList>
    </citation>
    <scope>IDENTIFICATION</scope>
    <source>
        <strain evidence="1">PS312</strain>
    </source>
</reference>
<keyword evidence="2" id="KW-1185">Reference proteome</keyword>
<sequence>MNRKRFRSVPLTPERFSIKRINTSTIISHTQKRFRHQSFSLSQKFVASIYELDRRPVVQLHMYAL</sequence>
<protein>
    <submittedName>
        <fullName evidence="1">Uncharacterized protein</fullName>
    </submittedName>
</protein>
<evidence type="ECO:0000313" key="1">
    <source>
        <dbReference type="EnsemblMetazoa" id="PPA38962.1"/>
    </source>
</evidence>
<gene>
    <name evidence="1" type="primary">WBGene00277331</name>
</gene>
<accession>A0A2A6BCG6</accession>
<organism evidence="1 2">
    <name type="scientific">Pristionchus pacificus</name>
    <name type="common">Parasitic nematode worm</name>
    <dbReference type="NCBI Taxonomy" id="54126"/>
    <lineage>
        <taxon>Eukaryota</taxon>
        <taxon>Metazoa</taxon>
        <taxon>Ecdysozoa</taxon>
        <taxon>Nematoda</taxon>
        <taxon>Chromadorea</taxon>
        <taxon>Rhabditida</taxon>
        <taxon>Rhabditina</taxon>
        <taxon>Diplogasteromorpha</taxon>
        <taxon>Diplogasteroidea</taxon>
        <taxon>Neodiplogasteridae</taxon>
        <taxon>Pristionchus</taxon>
    </lineage>
</organism>
<reference evidence="2" key="1">
    <citation type="journal article" date="2008" name="Nat. Genet.">
        <title>The Pristionchus pacificus genome provides a unique perspective on nematode lifestyle and parasitism.</title>
        <authorList>
            <person name="Dieterich C."/>
            <person name="Clifton S.W."/>
            <person name="Schuster L.N."/>
            <person name="Chinwalla A."/>
            <person name="Delehaunty K."/>
            <person name="Dinkelacker I."/>
            <person name="Fulton L."/>
            <person name="Fulton R."/>
            <person name="Godfrey J."/>
            <person name="Minx P."/>
            <person name="Mitreva M."/>
            <person name="Roeseler W."/>
            <person name="Tian H."/>
            <person name="Witte H."/>
            <person name="Yang S.P."/>
            <person name="Wilson R.K."/>
            <person name="Sommer R.J."/>
        </authorList>
    </citation>
    <scope>NUCLEOTIDE SEQUENCE [LARGE SCALE GENOMIC DNA]</scope>
    <source>
        <strain evidence="2">PS312</strain>
    </source>
</reference>
<dbReference type="AlphaFoldDB" id="A0A2A6BCG6"/>